<dbReference type="GO" id="GO:0017004">
    <property type="term" value="P:cytochrome complex assembly"/>
    <property type="evidence" value="ECO:0007669"/>
    <property type="project" value="UniProtKB-KW"/>
</dbReference>
<feature type="transmembrane region" description="Helical" evidence="10">
    <location>
        <begin position="206"/>
        <end position="229"/>
    </location>
</feature>
<evidence type="ECO:0000256" key="1">
    <source>
        <dbReference type="ARBA" id="ARBA00002442"/>
    </source>
</evidence>
<comment type="similarity">
    <text evidence="3">Belongs to the CcmC/CycZ/HelC family.</text>
</comment>
<evidence type="ECO:0000259" key="11">
    <source>
        <dbReference type="Pfam" id="PF01578"/>
    </source>
</evidence>
<dbReference type="GO" id="GO:0015232">
    <property type="term" value="F:heme transmembrane transporter activity"/>
    <property type="evidence" value="ECO:0007669"/>
    <property type="project" value="InterPro"/>
</dbReference>
<evidence type="ECO:0000256" key="6">
    <source>
        <dbReference type="ARBA" id="ARBA00022748"/>
    </source>
</evidence>
<dbReference type="PANTHER" id="PTHR30071:SF1">
    <property type="entry name" value="CYTOCHROME B_B6 PROTEIN-RELATED"/>
    <property type="match status" value="1"/>
</dbReference>
<dbReference type="Pfam" id="PF01578">
    <property type="entry name" value="Cytochrom_C_asm"/>
    <property type="match status" value="1"/>
</dbReference>
<feature type="transmembrane region" description="Helical" evidence="10">
    <location>
        <begin position="99"/>
        <end position="117"/>
    </location>
</feature>
<keyword evidence="9 10" id="KW-0472">Membrane</keyword>
<keyword evidence="5 10" id="KW-0812">Transmembrane</keyword>
<reference evidence="12" key="1">
    <citation type="journal article" date="2020" name="mSystems">
        <title>Genome- and Community-Level Interaction Insights into Carbon Utilization and Element Cycling Functions of Hydrothermarchaeota in Hydrothermal Sediment.</title>
        <authorList>
            <person name="Zhou Z."/>
            <person name="Liu Y."/>
            <person name="Xu W."/>
            <person name="Pan J."/>
            <person name="Luo Z.H."/>
            <person name="Li M."/>
        </authorList>
    </citation>
    <scope>NUCLEOTIDE SEQUENCE [LARGE SCALE GENOMIC DNA]</scope>
    <source>
        <strain evidence="12">SpSt-711</strain>
    </source>
</reference>
<comment type="function">
    <text evidence="1">Required for the export of heme to the periplasm for the biogenesis of c-type cytochromes.</text>
</comment>
<comment type="subcellular location">
    <subcellularLocation>
        <location evidence="2">Membrane</location>
        <topology evidence="2">Multi-pass membrane protein</topology>
    </subcellularLocation>
</comment>
<evidence type="ECO:0000256" key="10">
    <source>
        <dbReference type="SAM" id="Phobius"/>
    </source>
</evidence>
<gene>
    <name evidence="12" type="primary">ccsB</name>
    <name evidence="12" type="ORF">ENU91_02285</name>
</gene>
<dbReference type="InterPro" id="IPR002541">
    <property type="entry name" value="Cyt_c_assembly"/>
</dbReference>
<feature type="domain" description="Cytochrome c assembly protein" evidence="11">
    <location>
        <begin position="96"/>
        <end position="296"/>
    </location>
</feature>
<feature type="transmembrane region" description="Helical" evidence="10">
    <location>
        <begin position="33"/>
        <end position="55"/>
    </location>
</feature>
<evidence type="ECO:0000256" key="5">
    <source>
        <dbReference type="ARBA" id="ARBA00022692"/>
    </source>
</evidence>
<comment type="caution">
    <text evidence="12">The sequence shown here is derived from an EMBL/GenBank/DDBJ whole genome shotgun (WGS) entry which is preliminary data.</text>
</comment>
<dbReference type="GO" id="GO:0005886">
    <property type="term" value="C:plasma membrane"/>
    <property type="evidence" value="ECO:0007669"/>
    <property type="project" value="TreeGrafter"/>
</dbReference>
<name>A0A7V4JPP8_9BACT</name>
<dbReference type="InterPro" id="IPR045062">
    <property type="entry name" value="Cyt_c_biogenesis_CcsA/CcmC"/>
</dbReference>
<feature type="transmembrane region" description="Helical" evidence="10">
    <location>
        <begin position="161"/>
        <end position="186"/>
    </location>
</feature>
<dbReference type="InterPro" id="IPR003557">
    <property type="entry name" value="Cyt_c_biogenesis_CcmC"/>
</dbReference>
<keyword evidence="7 10" id="KW-1133">Transmembrane helix</keyword>
<dbReference type="NCBIfam" id="TIGR03144">
    <property type="entry name" value="cytochr_II_ccsB"/>
    <property type="match status" value="1"/>
</dbReference>
<organism evidence="12">
    <name type="scientific">Thermodesulfobacterium geofontis</name>
    <dbReference type="NCBI Taxonomy" id="1295609"/>
    <lineage>
        <taxon>Bacteria</taxon>
        <taxon>Pseudomonadati</taxon>
        <taxon>Thermodesulfobacteriota</taxon>
        <taxon>Thermodesulfobacteria</taxon>
        <taxon>Thermodesulfobacteriales</taxon>
        <taxon>Thermodesulfobacteriaceae</taxon>
        <taxon>Thermodesulfobacterium</taxon>
    </lineage>
</organism>
<proteinExistence type="inferred from homology"/>
<keyword evidence="6" id="KW-0201">Cytochrome c-type biogenesis</keyword>
<dbReference type="PRINTS" id="PR01386">
    <property type="entry name" value="CCMCBIOGNSIS"/>
</dbReference>
<feature type="transmembrane region" description="Helical" evidence="10">
    <location>
        <begin position="270"/>
        <end position="292"/>
    </location>
</feature>
<dbReference type="PANTHER" id="PTHR30071">
    <property type="entry name" value="HEME EXPORTER PROTEIN C"/>
    <property type="match status" value="1"/>
</dbReference>
<dbReference type="GO" id="GO:0020037">
    <property type="term" value="F:heme binding"/>
    <property type="evidence" value="ECO:0007669"/>
    <property type="project" value="InterPro"/>
</dbReference>
<evidence type="ECO:0000256" key="8">
    <source>
        <dbReference type="ARBA" id="ARBA00023078"/>
    </source>
</evidence>
<protein>
    <recommendedName>
        <fullName evidence="4">Heme exporter protein C</fullName>
    </recommendedName>
</protein>
<accession>A0A7V4JPP8</accession>
<evidence type="ECO:0000256" key="2">
    <source>
        <dbReference type="ARBA" id="ARBA00004141"/>
    </source>
</evidence>
<evidence type="ECO:0000256" key="7">
    <source>
        <dbReference type="ARBA" id="ARBA00022989"/>
    </source>
</evidence>
<keyword evidence="8" id="KW-0793">Thylakoid</keyword>
<evidence type="ECO:0000313" key="12">
    <source>
        <dbReference type="EMBL" id="HGU15472.1"/>
    </source>
</evidence>
<evidence type="ECO:0000256" key="3">
    <source>
        <dbReference type="ARBA" id="ARBA00005840"/>
    </source>
</evidence>
<dbReference type="AlphaFoldDB" id="A0A7V4JPP8"/>
<feature type="transmembrane region" description="Helical" evidence="10">
    <location>
        <begin position="124"/>
        <end position="141"/>
    </location>
</feature>
<sequence length="301" mass="34035">MKFKNLLFSFLLTVLIYLLASLNEKTIFPENSLLFGLTTFIYLGAGLLYLIYWIFKWERGAFLGSTIGWAGFFLNLLAFFVRWGQTHQAGFGYVPLSNLYESLVFFSLCIAGIYLFLETKLPTKIFGSLVFLLASFILAYASLKTSSSIKPLIPALKSNWLVAHVITCFLGYGAFAVAFVFGIFYLISDKGNLKNYLPSKTILDNLIYKIILFGFFWLTLGIITGAVWADQAWGSYWSWDPKETWSLITWLIYGGTIHARLTRGWSGKKLAWLSIIGFSSVMFTYFGVSFLLSGLHSYATP</sequence>
<evidence type="ECO:0000256" key="9">
    <source>
        <dbReference type="ARBA" id="ARBA00023136"/>
    </source>
</evidence>
<feature type="transmembrane region" description="Helical" evidence="10">
    <location>
        <begin position="62"/>
        <end position="84"/>
    </location>
</feature>
<feature type="transmembrane region" description="Helical" evidence="10">
    <location>
        <begin position="244"/>
        <end position="261"/>
    </location>
</feature>
<dbReference type="EMBL" id="DTEI01000047">
    <property type="protein sequence ID" value="HGU15472.1"/>
    <property type="molecule type" value="Genomic_DNA"/>
</dbReference>
<dbReference type="InterPro" id="IPR017562">
    <property type="entry name" value="Cyt_c_biogenesis_CcsA"/>
</dbReference>
<evidence type="ECO:0000256" key="4">
    <source>
        <dbReference type="ARBA" id="ARBA00016463"/>
    </source>
</evidence>